<name>A0A174K5G3_9FIRM</name>
<dbReference type="PANTHER" id="PTHR36447:SF1">
    <property type="entry name" value="BETA-GALACTOSIDASE GANA"/>
    <property type="match status" value="1"/>
</dbReference>
<dbReference type="Pfam" id="PF02449">
    <property type="entry name" value="Glyco_hydro_42"/>
    <property type="match status" value="1"/>
</dbReference>
<dbReference type="GO" id="GO:0046872">
    <property type="term" value="F:metal ion binding"/>
    <property type="evidence" value="ECO:0007669"/>
    <property type="project" value="UniProtKB-KW"/>
</dbReference>
<evidence type="ECO:0000259" key="11">
    <source>
        <dbReference type="Pfam" id="PF08532"/>
    </source>
</evidence>
<proteinExistence type="inferred from homology"/>
<dbReference type="Pfam" id="PF08533">
    <property type="entry name" value="Glyco_hydro_42C"/>
    <property type="match status" value="1"/>
</dbReference>
<dbReference type="SUPFAM" id="SSF52317">
    <property type="entry name" value="Class I glutamine amidotransferase-like"/>
    <property type="match status" value="1"/>
</dbReference>
<evidence type="ECO:0000256" key="5">
    <source>
        <dbReference type="ARBA" id="ARBA00023295"/>
    </source>
</evidence>
<dbReference type="Pfam" id="PF08532">
    <property type="entry name" value="Glyco_hydro_42M"/>
    <property type="match status" value="1"/>
</dbReference>
<feature type="binding site" evidence="9">
    <location>
        <position position="158"/>
    </location>
    <ligand>
        <name>Zn(2+)</name>
        <dbReference type="ChEBI" id="CHEBI:29105"/>
    </ligand>
</feature>
<dbReference type="GO" id="GO:0006012">
    <property type="term" value="P:galactose metabolic process"/>
    <property type="evidence" value="ECO:0007669"/>
    <property type="project" value="InterPro"/>
</dbReference>
<keyword evidence="4 6" id="KW-0378">Hydrolase</keyword>
<dbReference type="CDD" id="cd03143">
    <property type="entry name" value="A4_beta-galactosidase_middle_domain"/>
    <property type="match status" value="1"/>
</dbReference>
<dbReference type="InterPro" id="IPR029062">
    <property type="entry name" value="Class_I_gatase-like"/>
</dbReference>
<evidence type="ECO:0000259" key="12">
    <source>
        <dbReference type="Pfam" id="PF08533"/>
    </source>
</evidence>
<keyword evidence="9" id="KW-0479">Metal-binding</keyword>
<feature type="binding site" evidence="9">
    <location>
        <position position="116"/>
    </location>
    <ligand>
        <name>Zn(2+)</name>
        <dbReference type="ChEBI" id="CHEBI:29105"/>
    </ligand>
</feature>
<dbReference type="GO" id="GO:0004565">
    <property type="term" value="F:beta-galactosidase activity"/>
    <property type="evidence" value="ECO:0007669"/>
    <property type="project" value="UniProtKB-EC"/>
</dbReference>
<comment type="similarity">
    <text evidence="2 6">Belongs to the glycosyl hydrolase 42 family.</text>
</comment>
<reference evidence="13 14" key="1">
    <citation type="submission" date="2015-09" db="EMBL/GenBank/DDBJ databases">
        <authorList>
            <consortium name="Pathogen Informatics"/>
        </authorList>
    </citation>
    <scope>NUCLEOTIDE SEQUENCE [LARGE SCALE GENOMIC DNA]</scope>
    <source>
        <strain evidence="13 14">2789STDY5608850</strain>
    </source>
</reference>
<evidence type="ECO:0000256" key="3">
    <source>
        <dbReference type="ARBA" id="ARBA00012756"/>
    </source>
</evidence>
<protein>
    <recommendedName>
        <fullName evidence="3 6">Beta-galactosidase</fullName>
        <shortName evidence="6">Beta-gal</shortName>
        <ecNumber evidence="3 6">3.2.1.23</ecNumber>
    </recommendedName>
</protein>
<sequence length="683" mass="77257">MAFSEKVSKILYGGDYNPEQWTPDIWEQDMELLKQAGIDVVTLNVFNWASLQPSEETYDFVELDATVKRVTEQGMAICMATSTGAHPAWMAKRYPEVLRTDFEGRRRKFGGRHNSCPNSPVFKQYAKRLAGKLAERYREQKNIVLWHVSNEYEGACYCENCEKAFRVWLKKRYGTIENLNRLWNTRFWGHTFYDWDEIVAPSMVSEHFEEARSMYQAITLDYKRFNSDSMLANYQAEAEAIRAQIPDACITTNFMGAYKPLDYKKWASSLDVVSWDNYPAEGADPAAIAMNHDLMRGLKHGQPFLLMEQTPSTCNWLNDNRLKRPGVMRLLSYQAVAHGADTVMFFQMRRSRAGCEKFHGAVIDHAGHGNTRVFKECQALGLELKVLGKEVVGAHVPAKAALIFDWDTWWALECSAGPSVRLKYLEELQNYYRALSKLHIPVDIIGMEDGFCGYELIAAPLLYMVKNGVSGRLEEFVGAGGTAVFSYLSGYVDENDRITLGGYPGKLRKLTGIWVEETDSLPETEQNSFCYEGKTYPAGLLCDIMHTEGAEVLARYREDFYAGTPVITRNRYGDGLAYYVGTRSGEEFYLRLFTDVCKEKGMRTASHDTVETAAALSEKGIEMTVRKKGGVEYLFLLNHSGKKQELAVSVSGKDLLSGREICRGEVFAIDAAGVILVKVLERV</sequence>
<dbReference type="Gene3D" id="3.20.20.80">
    <property type="entry name" value="Glycosidases"/>
    <property type="match status" value="1"/>
</dbReference>
<evidence type="ECO:0000256" key="2">
    <source>
        <dbReference type="ARBA" id="ARBA00005940"/>
    </source>
</evidence>
<feature type="domain" description="Beta-galactosidase C-terminal" evidence="12">
    <location>
        <begin position="620"/>
        <end position="677"/>
    </location>
</feature>
<dbReference type="Gene3D" id="2.60.40.1180">
    <property type="entry name" value="Golgi alpha-mannosidase II"/>
    <property type="match status" value="1"/>
</dbReference>
<dbReference type="InterPro" id="IPR017853">
    <property type="entry name" value="GH"/>
</dbReference>
<organism evidence="13 14">
    <name type="scientific">Hungatella hathewayi</name>
    <dbReference type="NCBI Taxonomy" id="154046"/>
    <lineage>
        <taxon>Bacteria</taxon>
        <taxon>Bacillati</taxon>
        <taxon>Bacillota</taxon>
        <taxon>Clostridia</taxon>
        <taxon>Lachnospirales</taxon>
        <taxon>Lachnospiraceae</taxon>
        <taxon>Hungatella</taxon>
    </lineage>
</organism>
<feature type="domain" description="Glycoside hydrolase family 42 N-terminal" evidence="10">
    <location>
        <begin position="15"/>
        <end position="385"/>
    </location>
</feature>
<dbReference type="Proteomes" id="UP000095651">
    <property type="component" value="Unassembled WGS sequence"/>
</dbReference>
<evidence type="ECO:0000256" key="9">
    <source>
        <dbReference type="PIRSR" id="PIRSR001084-3"/>
    </source>
</evidence>
<accession>A0A174K5G3</accession>
<evidence type="ECO:0000259" key="10">
    <source>
        <dbReference type="Pfam" id="PF02449"/>
    </source>
</evidence>
<dbReference type="RefSeq" id="WP_055659040.1">
    <property type="nucleotide sequence ID" value="NZ_CABIXC010000017.1"/>
</dbReference>
<evidence type="ECO:0000256" key="4">
    <source>
        <dbReference type="ARBA" id="ARBA00022801"/>
    </source>
</evidence>
<keyword evidence="5 6" id="KW-0326">Glycosidase</keyword>
<dbReference type="PIRSF" id="PIRSF001084">
    <property type="entry name" value="B-galactosidase"/>
    <property type="match status" value="1"/>
</dbReference>
<evidence type="ECO:0000256" key="1">
    <source>
        <dbReference type="ARBA" id="ARBA00001412"/>
    </source>
</evidence>
<evidence type="ECO:0000256" key="8">
    <source>
        <dbReference type="PIRSR" id="PIRSR001084-2"/>
    </source>
</evidence>
<dbReference type="SUPFAM" id="SSF51445">
    <property type="entry name" value="(Trans)glycosidases"/>
    <property type="match status" value="1"/>
</dbReference>
<gene>
    <name evidence="13" type="primary">bgaP</name>
    <name evidence="13" type="ORF">ERS852407_04823</name>
</gene>
<feature type="binding site" evidence="8">
    <location>
        <position position="316"/>
    </location>
    <ligand>
        <name>substrate</name>
    </ligand>
</feature>
<evidence type="ECO:0000313" key="14">
    <source>
        <dbReference type="Proteomes" id="UP000095651"/>
    </source>
</evidence>
<evidence type="ECO:0000313" key="13">
    <source>
        <dbReference type="EMBL" id="CUP05676.1"/>
    </source>
</evidence>
<dbReference type="Gene3D" id="3.40.50.880">
    <property type="match status" value="1"/>
</dbReference>
<dbReference type="GO" id="GO:0009341">
    <property type="term" value="C:beta-galactosidase complex"/>
    <property type="evidence" value="ECO:0007669"/>
    <property type="project" value="InterPro"/>
</dbReference>
<feature type="binding site" evidence="8">
    <location>
        <position position="150"/>
    </location>
    <ligand>
        <name>substrate</name>
    </ligand>
</feature>
<dbReference type="InterPro" id="IPR003476">
    <property type="entry name" value="Glyco_hydro_42"/>
</dbReference>
<dbReference type="InterPro" id="IPR013780">
    <property type="entry name" value="Glyco_hydro_b"/>
</dbReference>
<dbReference type="PANTHER" id="PTHR36447">
    <property type="entry name" value="BETA-GALACTOSIDASE GANA"/>
    <property type="match status" value="1"/>
</dbReference>
<feature type="active site" description="Nucleophile" evidence="7">
    <location>
        <position position="308"/>
    </location>
</feature>
<dbReference type="AlphaFoldDB" id="A0A174K5G3"/>
<feature type="domain" description="Beta-galactosidase trimerisation" evidence="11">
    <location>
        <begin position="398"/>
        <end position="602"/>
    </location>
</feature>
<comment type="catalytic activity">
    <reaction evidence="1 6">
        <text>Hydrolysis of terminal non-reducing beta-D-galactose residues in beta-D-galactosides.</text>
        <dbReference type="EC" id="3.2.1.23"/>
    </reaction>
</comment>
<feature type="binding site" evidence="9">
    <location>
        <position position="161"/>
    </location>
    <ligand>
        <name>Zn(2+)</name>
        <dbReference type="ChEBI" id="CHEBI:29105"/>
    </ligand>
</feature>
<dbReference type="EMBL" id="CYZE01000017">
    <property type="protein sequence ID" value="CUP05676.1"/>
    <property type="molecule type" value="Genomic_DNA"/>
</dbReference>
<dbReference type="EC" id="3.2.1.23" evidence="3 6"/>
<dbReference type="InterPro" id="IPR013738">
    <property type="entry name" value="Beta_galactosidase_Trimer"/>
</dbReference>
<dbReference type="InterPro" id="IPR013739">
    <property type="entry name" value="Beta_galactosidase_C"/>
</dbReference>
<feature type="binding site" evidence="8">
    <location>
        <position position="112"/>
    </location>
    <ligand>
        <name>substrate</name>
    </ligand>
</feature>
<dbReference type="InterPro" id="IPR013529">
    <property type="entry name" value="Glyco_hydro_42_N"/>
</dbReference>
<evidence type="ECO:0000256" key="6">
    <source>
        <dbReference type="PIRNR" id="PIRNR001084"/>
    </source>
</evidence>
<feature type="active site" description="Proton donor" evidence="7">
    <location>
        <position position="151"/>
    </location>
</feature>
<keyword evidence="9" id="KW-0862">Zinc</keyword>
<evidence type="ECO:0000256" key="7">
    <source>
        <dbReference type="PIRSR" id="PIRSR001084-1"/>
    </source>
</evidence>
<feature type="binding site" evidence="9">
    <location>
        <position position="156"/>
    </location>
    <ligand>
        <name>Zn(2+)</name>
        <dbReference type="ChEBI" id="CHEBI:29105"/>
    </ligand>
</feature>